<dbReference type="InterPro" id="IPR008490">
    <property type="entry name" value="Transposase_InsH_N"/>
</dbReference>
<keyword evidence="1" id="KW-0472">Membrane</keyword>
<sequence>MYKFDKNHQLGLADFNQPMGLKMNPENRWVKKAEKIPWEAIEEKYAALFPGKKGMPAKTLRTALGSLLIQKQLQFSDRELVEEIRENPYFQYFIGLPGYQDTIPFVPSLLVEFRKRLTAEVLEEIDLCDDLSKQLATIRTLVEQQQYMYENKVHSVPDRIVSISQPYIRPIARGKAKAPVEFGAKLDRSIDENGIARLERLSFDAYNESDVFITAVENYKSRTGHYPERVLVDQIYRNRTNRAFCSEHGIRISGPALGRPKKDNKVDKKQEYIDNNDRIEVERAFSLAKRRYGLGLITAKLDTTTKSSIALSIIAMNVNLLTVVSFAQILVSLFSRNKLMHCTVKYMKNKSYKDLAIC</sequence>
<evidence type="ECO:0000259" key="3">
    <source>
        <dbReference type="Pfam" id="PF13586"/>
    </source>
</evidence>
<accession>A0A414I018</accession>
<gene>
    <name evidence="4" type="ORF">DW775_04435</name>
</gene>
<evidence type="ECO:0000313" key="5">
    <source>
        <dbReference type="Proteomes" id="UP000284835"/>
    </source>
</evidence>
<dbReference type="Proteomes" id="UP000284835">
    <property type="component" value="Unassembled WGS sequence"/>
</dbReference>
<evidence type="ECO:0000259" key="2">
    <source>
        <dbReference type="Pfam" id="PF05598"/>
    </source>
</evidence>
<organism evidence="4 5">
    <name type="scientific">Agathobacter rectalis</name>
    <dbReference type="NCBI Taxonomy" id="39491"/>
    <lineage>
        <taxon>Bacteria</taxon>
        <taxon>Bacillati</taxon>
        <taxon>Bacillota</taxon>
        <taxon>Clostridia</taxon>
        <taxon>Lachnospirales</taxon>
        <taxon>Lachnospiraceae</taxon>
        <taxon>Agathobacter</taxon>
    </lineage>
</organism>
<dbReference type="EMBL" id="QSJS01000004">
    <property type="protein sequence ID" value="RHD96594.1"/>
    <property type="molecule type" value="Genomic_DNA"/>
</dbReference>
<keyword evidence="1" id="KW-1133">Transmembrane helix</keyword>
<feature type="transmembrane region" description="Helical" evidence="1">
    <location>
        <begin position="309"/>
        <end position="331"/>
    </location>
</feature>
<proteinExistence type="predicted"/>
<comment type="caution">
    <text evidence="4">The sequence shown here is derived from an EMBL/GenBank/DDBJ whole genome shotgun (WGS) entry which is preliminary data.</text>
</comment>
<reference evidence="4 5" key="1">
    <citation type="submission" date="2018-08" db="EMBL/GenBank/DDBJ databases">
        <title>A genome reference for cultivated species of the human gut microbiota.</title>
        <authorList>
            <person name="Zou Y."/>
            <person name="Xue W."/>
            <person name="Luo G."/>
        </authorList>
    </citation>
    <scope>NUCLEOTIDE SEQUENCE [LARGE SCALE GENOMIC DNA]</scope>
    <source>
        <strain evidence="4 5">AM30-13AC</strain>
    </source>
</reference>
<name>A0A414I018_9FIRM</name>
<dbReference type="RefSeq" id="WP_118083622.1">
    <property type="nucleotide sequence ID" value="NZ_QSJS01000004.1"/>
</dbReference>
<dbReference type="InterPro" id="IPR025668">
    <property type="entry name" value="Tnp_DDE_dom"/>
</dbReference>
<dbReference type="Pfam" id="PF13586">
    <property type="entry name" value="DDE_Tnp_1_2"/>
    <property type="match status" value="1"/>
</dbReference>
<protein>
    <submittedName>
        <fullName evidence="4">Transposase</fullName>
    </submittedName>
</protein>
<evidence type="ECO:0000256" key="1">
    <source>
        <dbReference type="SAM" id="Phobius"/>
    </source>
</evidence>
<feature type="domain" description="Transposase DDE" evidence="3">
    <location>
        <begin position="230"/>
        <end position="317"/>
    </location>
</feature>
<dbReference type="PANTHER" id="PTHR33803:SF3">
    <property type="entry name" value="BLL1974 PROTEIN"/>
    <property type="match status" value="1"/>
</dbReference>
<dbReference type="AlphaFoldDB" id="A0A414I018"/>
<dbReference type="PANTHER" id="PTHR33803">
    <property type="entry name" value="IS1478 TRANSPOSASE"/>
    <property type="match status" value="1"/>
</dbReference>
<feature type="domain" description="Transposase InsH N-terminal" evidence="2">
    <location>
        <begin position="25"/>
        <end position="116"/>
    </location>
</feature>
<keyword evidence="1" id="KW-0812">Transmembrane</keyword>
<evidence type="ECO:0000313" key="4">
    <source>
        <dbReference type="EMBL" id="RHD96594.1"/>
    </source>
</evidence>
<dbReference type="Pfam" id="PF05598">
    <property type="entry name" value="DUF772"/>
    <property type="match status" value="1"/>
</dbReference>